<dbReference type="AlphaFoldDB" id="A0A8C4NWL8"/>
<keyword evidence="2" id="KW-1185">Reference proteome</keyword>
<evidence type="ECO:0000313" key="1">
    <source>
        <dbReference type="Ensembl" id="ENSDLAP00005052564.1"/>
    </source>
</evidence>
<organism evidence="1 2">
    <name type="scientific">Dicentrarchus labrax</name>
    <name type="common">European seabass</name>
    <name type="synonym">Morone labrax</name>
    <dbReference type="NCBI Taxonomy" id="13489"/>
    <lineage>
        <taxon>Eukaryota</taxon>
        <taxon>Metazoa</taxon>
        <taxon>Chordata</taxon>
        <taxon>Craniata</taxon>
        <taxon>Vertebrata</taxon>
        <taxon>Euteleostomi</taxon>
        <taxon>Actinopterygii</taxon>
        <taxon>Neopterygii</taxon>
        <taxon>Teleostei</taxon>
        <taxon>Neoteleostei</taxon>
        <taxon>Acanthomorphata</taxon>
        <taxon>Eupercaria</taxon>
        <taxon>Moronidae</taxon>
        <taxon>Dicentrarchus</taxon>
    </lineage>
</organism>
<proteinExistence type="predicted"/>
<reference evidence="1" key="2">
    <citation type="submission" date="2025-09" db="UniProtKB">
        <authorList>
            <consortium name="Ensembl"/>
        </authorList>
    </citation>
    <scope>IDENTIFICATION</scope>
</reference>
<name>A0A8C4NWL8_DICLA</name>
<accession>A0A8C4NWL8</accession>
<dbReference type="Ensembl" id="ENSDLAT00005055936.2">
    <property type="protein sequence ID" value="ENSDLAP00005052564.1"/>
    <property type="gene ID" value="ENSDLAG00005022718.2"/>
</dbReference>
<dbReference type="GeneTree" id="ENSGT01120000277785"/>
<protein>
    <submittedName>
        <fullName evidence="1">Uncharacterized protein</fullName>
    </submittedName>
</protein>
<dbReference type="Proteomes" id="UP000694389">
    <property type="component" value="Unassembled WGS sequence"/>
</dbReference>
<evidence type="ECO:0000313" key="2">
    <source>
        <dbReference type="Proteomes" id="UP000694389"/>
    </source>
</evidence>
<reference evidence="1" key="1">
    <citation type="submission" date="2025-08" db="UniProtKB">
        <authorList>
            <consortium name="Ensembl"/>
        </authorList>
    </citation>
    <scope>IDENTIFICATION</scope>
</reference>
<sequence>MCQCSCKITRVTMERRSANASSSIPGTAAGGEPGIYAVLVKCWYHLSACLTRESFSSTGEAQIFCTCCRAFCRRADLLLAVTEWTMGGYAGSLTAASVWTSFWFLKGGRFLGNSKGTFADPGRRDQNGLSEPMARCLSSGGSGSKNKQSCSHKHVIFVSCSRAQ</sequence>